<sequence length="119" mass="12994">MSSRRTAARRMSDPDPSAWSGVPGDGPPVILPGMDVVAWPADPIGKIGDGVSGGLGKPLHISAYEDVGAVWQRLQDSFKRPPATRDTTVQAWNDYHLHRNPNEGRAPDSEDLDPKLWKK</sequence>
<feature type="region of interest" description="Disordered" evidence="1">
    <location>
        <begin position="96"/>
        <end position="119"/>
    </location>
</feature>
<gene>
    <name evidence="2" type="ORF">WS90_17255</name>
</gene>
<dbReference type="Proteomes" id="UP000069001">
    <property type="component" value="Unassembled WGS sequence"/>
</dbReference>
<feature type="region of interest" description="Disordered" evidence="1">
    <location>
        <begin position="1"/>
        <end position="26"/>
    </location>
</feature>
<evidence type="ECO:0000256" key="1">
    <source>
        <dbReference type="SAM" id="MobiDB-lite"/>
    </source>
</evidence>
<dbReference type="AlphaFoldDB" id="A0A104DME1"/>
<accession>A0A104DME1</accession>
<proteinExistence type="predicted"/>
<organism evidence="2 3">
    <name type="scientific">Burkholderia cepacia</name>
    <name type="common">Pseudomonas cepacia</name>
    <dbReference type="NCBI Taxonomy" id="292"/>
    <lineage>
        <taxon>Bacteria</taxon>
        <taxon>Pseudomonadati</taxon>
        <taxon>Pseudomonadota</taxon>
        <taxon>Betaproteobacteria</taxon>
        <taxon>Burkholderiales</taxon>
        <taxon>Burkholderiaceae</taxon>
        <taxon>Burkholderia</taxon>
        <taxon>Burkholderia cepacia complex</taxon>
    </lineage>
</organism>
<name>A0A104DME1_BURCE</name>
<evidence type="ECO:0000313" key="3">
    <source>
        <dbReference type="Proteomes" id="UP000069001"/>
    </source>
</evidence>
<comment type="caution">
    <text evidence="2">The sequence shown here is derived from an EMBL/GenBank/DDBJ whole genome shotgun (WGS) entry which is preliminary data.</text>
</comment>
<reference evidence="2 3" key="1">
    <citation type="submission" date="2015-11" db="EMBL/GenBank/DDBJ databases">
        <title>Expanding the genomic diversity of Burkholderia species for the development of highly accurate diagnostics.</title>
        <authorList>
            <person name="Sahl J."/>
            <person name="Keim P."/>
            <person name="Wagner D."/>
        </authorList>
    </citation>
    <scope>NUCLEOTIDE SEQUENCE [LARGE SCALE GENOMIC DNA]</scope>
    <source>
        <strain evidence="2 3">MSMB1302</strain>
    </source>
</reference>
<dbReference type="EMBL" id="LOYH01000059">
    <property type="protein sequence ID" value="KVK80815.1"/>
    <property type="molecule type" value="Genomic_DNA"/>
</dbReference>
<evidence type="ECO:0000313" key="2">
    <source>
        <dbReference type="EMBL" id="KVK80815.1"/>
    </source>
</evidence>
<protein>
    <submittedName>
        <fullName evidence="2">Uncharacterized protein</fullName>
    </submittedName>
</protein>